<dbReference type="AlphaFoldDB" id="C5LVZ4"/>
<dbReference type="EMBL" id="GG686046">
    <property type="protein sequence ID" value="EEQ99064.1"/>
    <property type="molecule type" value="Genomic_DNA"/>
</dbReference>
<reference evidence="2 3" key="1">
    <citation type="submission" date="2008-07" db="EMBL/GenBank/DDBJ databases">
        <authorList>
            <person name="El-Sayed N."/>
            <person name="Caler E."/>
            <person name="Inman J."/>
            <person name="Amedeo P."/>
            <person name="Hass B."/>
            <person name="Wortman J."/>
        </authorList>
    </citation>
    <scope>NUCLEOTIDE SEQUENCE [LARGE SCALE GENOMIC DNA]</scope>
    <source>
        <strain evidence="3">ATCC 50983 / TXsc</strain>
    </source>
</reference>
<dbReference type="GeneID" id="9044388"/>
<dbReference type="InParanoid" id="C5LVZ4"/>
<proteinExistence type="predicted"/>
<gene>
    <name evidence="2" type="ORF">Pmar_PMAR019709</name>
</gene>
<dbReference type="RefSeq" id="XP_002766347.1">
    <property type="nucleotide sequence ID" value="XM_002766301.1"/>
</dbReference>
<name>C5LVZ4_PERM5</name>
<evidence type="ECO:0000313" key="2">
    <source>
        <dbReference type="EMBL" id="EEQ99064.1"/>
    </source>
</evidence>
<keyword evidence="3" id="KW-1185">Reference proteome</keyword>
<protein>
    <submittedName>
        <fullName evidence="2">Uncharacterized protein</fullName>
    </submittedName>
</protein>
<organism evidence="3">
    <name type="scientific">Perkinsus marinus (strain ATCC 50983 / TXsc)</name>
    <dbReference type="NCBI Taxonomy" id="423536"/>
    <lineage>
        <taxon>Eukaryota</taxon>
        <taxon>Sar</taxon>
        <taxon>Alveolata</taxon>
        <taxon>Perkinsozoa</taxon>
        <taxon>Perkinsea</taxon>
        <taxon>Perkinsida</taxon>
        <taxon>Perkinsidae</taxon>
        <taxon>Perkinsus</taxon>
    </lineage>
</organism>
<evidence type="ECO:0000256" key="1">
    <source>
        <dbReference type="SAM" id="MobiDB-lite"/>
    </source>
</evidence>
<evidence type="ECO:0000313" key="3">
    <source>
        <dbReference type="Proteomes" id="UP000007800"/>
    </source>
</evidence>
<feature type="compositionally biased region" description="Basic and acidic residues" evidence="1">
    <location>
        <begin position="254"/>
        <end position="272"/>
    </location>
</feature>
<feature type="region of interest" description="Disordered" evidence="1">
    <location>
        <begin position="254"/>
        <end position="279"/>
    </location>
</feature>
<dbReference type="Proteomes" id="UP000007800">
    <property type="component" value="Unassembled WGS sequence"/>
</dbReference>
<accession>C5LVZ4</accession>
<sequence length="332" mass="37371">MADSSLEEKRQSIERDEEAKEVAVLKSLPYSEAVDVVAKRWAKMRRQPGEPQYEMRLLQNDELITVDHKLDSPLEIERRQNARRLRVYASASLDAGTEVYSEFELPVTDIYTWCLGEANRDDTINRPNPQGGGSRTLAPAAFSFAVHTMPRILTLKIYVSQITSRWQLLIPRALRLVMGRTVAVAEAAVNVETTVGGKQVTHVYQQHHFIEALTSSMADEEEEEEERPTGIITGVLSWPDAKHSKYAVPPIIGKSHDETSVHEPSRVEKSDVVDTAEPESAENLEKRYCWLPLAAGDDGSAMWRSARLTMLRERAEGRLVVAHVYIPPRTEG</sequence>